<name>A0A8H4IMZ0_9PEZI</name>
<feature type="region of interest" description="Disordered" evidence="2">
    <location>
        <begin position="537"/>
        <end position="603"/>
    </location>
</feature>
<accession>A0A8H4IMZ0</accession>
<dbReference type="AlphaFoldDB" id="A0A8H4IMZ0"/>
<keyword evidence="1" id="KW-0175">Coiled coil</keyword>
<comment type="caution">
    <text evidence="3">The sequence shown here is derived from an EMBL/GenBank/DDBJ whole genome shotgun (WGS) entry which is preliminary data.</text>
</comment>
<keyword evidence="4" id="KW-1185">Reference proteome</keyword>
<protein>
    <submittedName>
        <fullName evidence="3">Uncharacterized protein</fullName>
    </submittedName>
</protein>
<feature type="compositionally biased region" description="Acidic residues" evidence="2">
    <location>
        <begin position="150"/>
        <end position="161"/>
    </location>
</feature>
<reference evidence="3" key="1">
    <citation type="submission" date="2020-04" db="EMBL/GenBank/DDBJ databases">
        <title>Genome Assembly and Annotation of Botryosphaeria dothidea sdau 11-99, a Latent Pathogen of Apple Fruit Ring Rot in China.</title>
        <authorList>
            <person name="Yu C."/>
            <person name="Diao Y."/>
            <person name="Lu Q."/>
            <person name="Zhao J."/>
            <person name="Cui S."/>
            <person name="Peng C."/>
            <person name="He B."/>
            <person name="Liu H."/>
        </authorList>
    </citation>
    <scope>NUCLEOTIDE SEQUENCE [LARGE SCALE GENOMIC DNA]</scope>
    <source>
        <strain evidence="3">Sdau11-99</strain>
    </source>
</reference>
<evidence type="ECO:0000313" key="4">
    <source>
        <dbReference type="Proteomes" id="UP000572817"/>
    </source>
</evidence>
<feature type="compositionally biased region" description="Basic and acidic residues" evidence="2">
    <location>
        <begin position="559"/>
        <end position="576"/>
    </location>
</feature>
<gene>
    <name evidence="3" type="ORF">GTA08_BOTSDO07463</name>
</gene>
<evidence type="ECO:0000313" key="3">
    <source>
        <dbReference type="EMBL" id="KAF4304490.1"/>
    </source>
</evidence>
<evidence type="ECO:0000256" key="2">
    <source>
        <dbReference type="SAM" id="MobiDB-lite"/>
    </source>
</evidence>
<feature type="compositionally biased region" description="Low complexity" evidence="2">
    <location>
        <begin position="115"/>
        <end position="134"/>
    </location>
</feature>
<proteinExistence type="predicted"/>
<dbReference type="OrthoDB" id="5350396at2759"/>
<dbReference type="Proteomes" id="UP000572817">
    <property type="component" value="Unassembled WGS sequence"/>
</dbReference>
<feature type="region of interest" description="Disordered" evidence="2">
    <location>
        <begin position="1"/>
        <end position="203"/>
    </location>
</feature>
<evidence type="ECO:0000256" key="1">
    <source>
        <dbReference type="SAM" id="Coils"/>
    </source>
</evidence>
<sequence length="603" mass="66197">MKRNANITNFFKPFTEPKNTRALSEDRRERGSSFPSLNVLEPGGRPRWPSVDQTKESSAPPSIHRRDLPSPTPPPPPAPETKPTHSPPPQEPLTDPSLPQDEMSNRNPRSAEPGSSFNSSFSSLPQQSQSSTSSKRIVKDGVPLVRTSDSEEDDSDSELEDLTAILNKKRRAQAPPANPNPAIKPKRDGEESTSAYDLRSHFKRAPPRKEFKSIVAPRRNYKISLSDLVARRQKGLDSEAKVLAAQKEAEEAERAAEQSSKINARLTKEGLSTTLDNEEDADRTFDALQRTEALEMNQVWRFFEASGGEIAARTRSNFPAQILSENGWHKSLIDPSTQDATFISGIAQLVQALPFVTPREAAFQRRLALAFFLDSPKPLTLSLTAPGILPAILQSLVRNRLYQFSARTDYADVTAAFTLLDVAVDSGFSDRAFASTLRNIDRRTRDPAARQLRDAARAAEDEFNWEVDALASAVRRVMGQIRGSGTESVRMSEAKGAMERLVCRLESSVRTREKSSADIFAAGDVGRSAGFMQSWVGASSGGGDGGGGVDEVNGDAADEEQHGEVEREPDGQRAEEVAAQVQQDVQVVPHHVDGHLEQEVERT</sequence>
<feature type="compositionally biased region" description="Low complexity" evidence="2">
    <location>
        <begin position="577"/>
        <end position="589"/>
    </location>
</feature>
<feature type="coiled-coil region" evidence="1">
    <location>
        <begin position="242"/>
        <end position="269"/>
    </location>
</feature>
<feature type="compositionally biased region" description="Pro residues" evidence="2">
    <location>
        <begin position="70"/>
        <end position="91"/>
    </location>
</feature>
<feature type="compositionally biased region" description="Basic and acidic residues" evidence="2">
    <location>
        <begin position="590"/>
        <end position="603"/>
    </location>
</feature>
<feature type="compositionally biased region" description="Gly residues" evidence="2">
    <location>
        <begin position="539"/>
        <end position="549"/>
    </location>
</feature>
<dbReference type="EMBL" id="WWBZ02000051">
    <property type="protein sequence ID" value="KAF4304490.1"/>
    <property type="molecule type" value="Genomic_DNA"/>
</dbReference>
<organism evidence="3 4">
    <name type="scientific">Botryosphaeria dothidea</name>
    <dbReference type="NCBI Taxonomy" id="55169"/>
    <lineage>
        <taxon>Eukaryota</taxon>
        <taxon>Fungi</taxon>
        <taxon>Dikarya</taxon>
        <taxon>Ascomycota</taxon>
        <taxon>Pezizomycotina</taxon>
        <taxon>Dothideomycetes</taxon>
        <taxon>Dothideomycetes incertae sedis</taxon>
        <taxon>Botryosphaeriales</taxon>
        <taxon>Botryosphaeriaceae</taxon>
        <taxon>Botryosphaeria</taxon>
    </lineage>
</organism>